<sequence length="440" mass="50059">MKGYLHQKGAAGALFLCVLPLMIGLFVFCVQVAQQLQAHSKLTEATEVASLALAARTEGSTATNKEYAERIITRYIDKSTKRIDIDIDEKKCDYSDGCVQKSGEIAPYKQVNLSARSYHDSWLSYEPFNLKPEFNVAGKSVSHRYIPQPMDVYFILDVSDSMKLLMKDGKKRIDTVKLTIERFVDYLGKLPTEKKSRVALLAYGHVHVKESLGPPVVIRNGSQNLHWQKKIVYEYDNDDAQKTVESMFSYFKIVKEIKGVNRNMSPHDIDAQINENNEIEEKYPFYDIPLTDQYNEFKRRLKGIPVKGSTQSWQGIIAAAQEAYQVKDDERNPEQVFIVLSDGKDMGYGRNNLKYYVDNGLCKKLKSKISNKANRFTRNTSQNMEPTKVRMAVIGVDFHPVDNSGFTECFGNNIVKAEDGDEIYKHILNLINEESGNLRG</sequence>
<dbReference type="Proteomes" id="UP000565719">
    <property type="component" value="Unassembled WGS sequence"/>
</dbReference>
<keyword evidence="1" id="KW-0472">Membrane</keyword>
<feature type="domain" description="VWFA" evidence="2">
    <location>
        <begin position="151"/>
        <end position="396"/>
    </location>
</feature>
<organism evidence="3 4">
    <name type="scientific">Vibrio pectenicida</name>
    <dbReference type="NCBI Taxonomy" id="62763"/>
    <lineage>
        <taxon>Bacteria</taxon>
        <taxon>Pseudomonadati</taxon>
        <taxon>Pseudomonadota</taxon>
        <taxon>Gammaproteobacteria</taxon>
        <taxon>Vibrionales</taxon>
        <taxon>Vibrionaceae</taxon>
        <taxon>Vibrio</taxon>
    </lineage>
</organism>
<accession>A0A7Y3ZXV8</accession>
<proteinExistence type="predicted"/>
<gene>
    <name evidence="3" type="ORF">F0225_07145</name>
</gene>
<reference evidence="3 4" key="1">
    <citation type="submission" date="2019-09" db="EMBL/GenBank/DDBJ databases">
        <title>Draft genome sequencing and comparative genomics of hatchery-associated Vibrios.</title>
        <authorList>
            <person name="Kehlet-Delgado H."/>
            <person name="Mueller R.S."/>
        </authorList>
    </citation>
    <scope>NUCLEOTIDE SEQUENCE [LARGE SCALE GENOMIC DNA]</scope>
    <source>
        <strain evidence="3 4">99-46-Y</strain>
    </source>
</reference>
<dbReference type="SUPFAM" id="SSF53300">
    <property type="entry name" value="vWA-like"/>
    <property type="match status" value="1"/>
</dbReference>
<evidence type="ECO:0000259" key="2">
    <source>
        <dbReference type="PROSITE" id="PS50234"/>
    </source>
</evidence>
<protein>
    <submittedName>
        <fullName evidence="3">Pilus assembly protein TadG</fullName>
    </submittedName>
</protein>
<dbReference type="Gene3D" id="3.40.50.410">
    <property type="entry name" value="von Willebrand factor, type A domain"/>
    <property type="match status" value="1"/>
</dbReference>
<keyword evidence="1" id="KW-1133">Transmembrane helix</keyword>
<evidence type="ECO:0000256" key="1">
    <source>
        <dbReference type="SAM" id="Phobius"/>
    </source>
</evidence>
<evidence type="ECO:0000313" key="3">
    <source>
        <dbReference type="EMBL" id="NOH71117.1"/>
    </source>
</evidence>
<evidence type="ECO:0000313" key="4">
    <source>
        <dbReference type="Proteomes" id="UP000565719"/>
    </source>
</evidence>
<comment type="caution">
    <text evidence="3">The sequence shown here is derived from an EMBL/GenBank/DDBJ whole genome shotgun (WGS) entry which is preliminary data.</text>
</comment>
<dbReference type="EMBL" id="VTXC01000014">
    <property type="protein sequence ID" value="NOH71117.1"/>
    <property type="molecule type" value="Genomic_DNA"/>
</dbReference>
<dbReference type="InterPro" id="IPR002035">
    <property type="entry name" value="VWF_A"/>
</dbReference>
<keyword evidence="1" id="KW-0812">Transmembrane</keyword>
<dbReference type="PROSITE" id="PS50234">
    <property type="entry name" value="VWFA"/>
    <property type="match status" value="1"/>
</dbReference>
<dbReference type="InterPro" id="IPR036465">
    <property type="entry name" value="vWFA_dom_sf"/>
</dbReference>
<name>A0A7Y3ZXV8_9VIBR</name>
<feature type="transmembrane region" description="Helical" evidence="1">
    <location>
        <begin position="12"/>
        <end position="33"/>
    </location>
</feature>
<dbReference type="AlphaFoldDB" id="A0A7Y3ZXV8"/>